<accession>A0A8J3E7F6</accession>
<keyword evidence="2" id="KW-1185">Reference proteome</keyword>
<dbReference type="Proteomes" id="UP000636949">
    <property type="component" value="Unassembled WGS sequence"/>
</dbReference>
<comment type="caution">
    <text evidence="1">The sequence shown here is derived from an EMBL/GenBank/DDBJ whole genome shotgun (WGS) entry which is preliminary data.</text>
</comment>
<dbReference type="OrthoDB" id="9989367at2"/>
<name>A0A8J3E7F6_9GAMM</name>
<protein>
    <submittedName>
        <fullName evidence="1">Uncharacterized protein</fullName>
    </submittedName>
</protein>
<sequence length="53" mass="5821">MKLILWIIGIAALVLSYVFESFYIFWLATAFTAVVAGCTVAHSVDKNLPAESE</sequence>
<proteinExistence type="predicted"/>
<reference evidence="1" key="2">
    <citation type="submission" date="2020-09" db="EMBL/GenBank/DDBJ databases">
        <authorList>
            <person name="Sun Q."/>
            <person name="Zhou Y."/>
        </authorList>
    </citation>
    <scope>NUCLEOTIDE SEQUENCE</scope>
    <source>
        <strain evidence="1">CGMCC 1.15758</strain>
    </source>
</reference>
<evidence type="ECO:0000313" key="1">
    <source>
        <dbReference type="EMBL" id="GGF87506.1"/>
    </source>
</evidence>
<gene>
    <name evidence="1" type="ORF">GCM10010995_01020</name>
</gene>
<reference evidence="1" key="1">
    <citation type="journal article" date="2014" name="Int. J. Syst. Evol. Microbiol.">
        <title>Complete genome sequence of Corynebacterium casei LMG S-19264T (=DSM 44701T), isolated from a smear-ripened cheese.</title>
        <authorList>
            <consortium name="US DOE Joint Genome Institute (JGI-PGF)"/>
            <person name="Walter F."/>
            <person name="Albersmeier A."/>
            <person name="Kalinowski J."/>
            <person name="Ruckert C."/>
        </authorList>
    </citation>
    <scope>NUCLEOTIDE SEQUENCE</scope>
    <source>
        <strain evidence="1">CGMCC 1.15758</strain>
    </source>
</reference>
<organism evidence="1 2">
    <name type="scientific">Cysteiniphilum litorale</name>
    <dbReference type="NCBI Taxonomy" id="2056700"/>
    <lineage>
        <taxon>Bacteria</taxon>
        <taxon>Pseudomonadati</taxon>
        <taxon>Pseudomonadota</taxon>
        <taxon>Gammaproteobacteria</taxon>
        <taxon>Thiotrichales</taxon>
        <taxon>Fastidiosibacteraceae</taxon>
        <taxon>Cysteiniphilum</taxon>
    </lineage>
</organism>
<evidence type="ECO:0000313" key="2">
    <source>
        <dbReference type="Proteomes" id="UP000636949"/>
    </source>
</evidence>
<dbReference type="AlphaFoldDB" id="A0A8J3E7F6"/>
<dbReference type="EMBL" id="BMJS01000001">
    <property type="protein sequence ID" value="GGF87506.1"/>
    <property type="molecule type" value="Genomic_DNA"/>
</dbReference>
<dbReference type="RefSeq" id="WP_157968156.1">
    <property type="nucleotide sequence ID" value="NZ_BMJS01000001.1"/>
</dbReference>